<keyword evidence="1" id="KW-0540">Nuclease</keyword>
<keyword evidence="5" id="KW-0269">Exonuclease</keyword>
<dbReference type="SUPFAM" id="SSF52540">
    <property type="entry name" value="P-loop containing nucleoside triphosphate hydrolases"/>
    <property type="match status" value="2"/>
</dbReference>
<dbReference type="GO" id="GO:0004527">
    <property type="term" value="F:exonuclease activity"/>
    <property type="evidence" value="ECO:0007669"/>
    <property type="project" value="UniProtKB-KW"/>
</dbReference>
<evidence type="ECO:0000313" key="9">
    <source>
        <dbReference type="EMBL" id="CAB4859906.1"/>
    </source>
</evidence>
<keyword evidence="3" id="KW-0227">DNA damage</keyword>
<dbReference type="GO" id="GO:0006310">
    <property type="term" value="P:DNA recombination"/>
    <property type="evidence" value="ECO:0007669"/>
    <property type="project" value="TreeGrafter"/>
</dbReference>
<evidence type="ECO:0000256" key="8">
    <source>
        <dbReference type="ARBA" id="ARBA00023204"/>
    </source>
</evidence>
<dbReference type="EMBL" id="CAFBLN010000003">
    <property type="protein sequence ID" value="CAB4859906.1"/>
    <property type="molecule type" value="Genomic_DNA"/>
</dbReference>
<name>A0A6J7CQ61_9ZZZZ</name>
<dbReference type="AlphaFoldDB" id="A0A6J7CQ61"/>
<keyword evidence="6" id="KW-0067">ATP-binding</keyword>
<dbReference type="GO" id="GO:0003677">
    <property type="term" value="F:DNA binding"/>
    <property type="evidence" value="ECO:0007669"/>
    <property type="project" value="UniProtKB-KW"/>
</dbReference>
<keyword evidence="8" id="KW-0234">DNA repair</keyword>
<evidence type="ECO:0000256" key="2">
    <source>
        <dbReference type="ARBA" id="ARBA00022741"/>
    </source>
</evidence>
<dbReference type="Gene3D" id="3.40.50.300">
    <property type="entry name" value="P-loop containing nucleotide triphosphate hydrolases"/>
    <property type="match status" value="2"/>
</dbReference>
<gene>
    <name evidence="9" type="ORF">UFOPK3381_00191</name>
</gene>
<sequence length="1059" mass="116117">MSTVSLFQGEGLRPLADKLLESIGQDSPLQKRTIVVPSPQVGQWLEQYVASQWGAIANWDILLVDPFLANTLYDDPHHFEAWGTLALTGQILAHRGQTPLTITAASTRARNLREVLLWRPDRFEDYLLGVDQGIEANVVATLRAQGLKTPWEALRVNEMTATTQCVIFGIRELAHGALLPSVVSRVSASAPVQVYLTLPSVDPLVHEGETSLITTWGATQWAHWQFWRDACPTARVTICADEPRVLRQALSGDTSVSSDLVVQSIQLHGTVGPGRQVEVARDVIARLLDELDITPHQVRVVTTDPTQFAPLFDAEWRHQGSTRQSLQFEVADPSLARASFRLEAFERFLRTIDSHHTVNDFIALLSQPALLAGLGINQANGERLREQALDALSLGLDGESRASLEIFSAGDDSGTWRRFTDRGLLASVFEETRSVAAPIAPLGVAEDRETMAAVAELTDCLLTAQHEVAKVRPLIEWVAWYRDIAERLIGFIPDVTDNGLEKIFERLGRVADTSNPNLSFSEARDFVESLALSLGGGQTFGRGGVVVQGIDGLADAPFAVTCILGLDDDLIPSPMSPPAHLAPARAGDPSPRTRFRSSLLAQLLSTTHRVVLFTTDRSVRDSSPIGLSVPLAELDGALRPILGHQGIAMRRHPRHGFSINIETEKVIADVVPTLSESDGLLSTAFSLDGAHAQLATLLLARVNADLNLESDVPVSTKRESAPLEIDLIELERFLKNPQGTYATKFLGNARIADSNDEAGRTPRRGLSPHREVPTIKRQLVAEGLTRDFGEMGEHIDDLTGLVAPAFRFEVESKIDRTRLGNFVRNHRADIQALGVEPSVLSLPPGFCVGQKPRELLRGDVSVYELDDEVLIVRTTTSSKLESAFLPGVLQLSIATLATTKPVRLVVARLAEEAEAEHNAWVTLKWPVDTAIENATVFIRMIARIYDSQYSHPPVFVRRTSLHALTDKKGAHAGSYKKLFGSKRAEEIWEGGFDADEGESKDPINQLLLPFTFEELGDIYGRAFGRITDQLVENLAPLIILVNEGSSTWSRGVEVDDETL</sequence>
<evidence type="ECO:0000256" key="1">
    <source>
        <dbReference type="ARBA" id="ARBA00022722"/>
    </source>
</evidence>
<evidence type="ECO:0000256" key="4">
    <source>
        <dbReference type="ARBA" id="ARBA00022801"/>
    </source>
</evidence>
<dbReference type="GO" id="GO:0005524">
    <property type="term" value="F:ATP binding"/>
    <property type="evidence" value="ECO:0007669"/>
    <property type="project" value="UniProtKB-KW"/>
</dbReference>
<evidence type="ECO:0000256" key="6">
    <source>
        <dbReference type="ARBA" id="ARBA00022840"/>
    </source>
</evidence>
<dbReference type="PANTHER" id="PTHR30591">
    <property type="entry name" value="RECBCD ENZYME SUBUNIT RECC"/>
    <property type="match status" value="1"/>
</dbReference>
<evidence type="ECO:0000256" key="5">
    <source>
        <dbReference type="ARBA" id="ARBA00022839"/>
    </source>
</evidence>
<dbReference type="InterPro" id="IPR027417">
    <property type="entry name" value="P-loop_NTPase"/>
</dbReference>
<protein>
    <submittedName>
        <fullName evidence="9">Unannotated protein</fullName>
    </submittedName>
</protein>
<dbReference type="PANTHER" id="PTHR30591:SF1">
    <property type="entry name" value="RECBCD ENZYME SUBUNIT RECC"/>
    <property type="match status" value="1"/>
</dbReference>
<organism evidence="9">
    <name type="scientific">freshwater metagenome</name>
    <dbReference type="NCBI Taxonomy" id="449393"/>
    <lineage>
        <taxon>unclassified sequences</taxon>
        <taxon>metagenomes</taxon>
        <taxon>ecological metagenomes</taxon>
    </lineage>
</organism>
<evidence type="ECO:0000256" key="3">
    <source>
        <dbReference type="ARBA" id="ARBA00022763"/>
    </source>
</evidence>
<evidence type="ECO:0000256" key="7">
    <source>
        <dbReference type="ARBA" id="ARBA00023125"/>
    </source>
</evidence>
<reference evidence="9" key="1">
    <citation type="submission" date="2020-05" db="EMBL/GenBank/DDBJ databases">
        <authorList>
            <person name="Chiriac C."/>
            <person name="Salcher M."/>
            <person name="Ghai R."/>
            <person name="Kavagutti S V."/>
        </authorList>
    </citation>
    <scope>NUCLEOTIDE SEQUENCE</scope>
</reference>
<dbReference type="Pfam" id="PF04257">
    <property type="entry name" value="Exonuc_V_gamma"/>
    <property type="match status" value="1"/>
</dbReference>
<keyword evidence="2" id="KW-0547">Nucleotide-binding</keyword>
<keyword evidence="7" id="KW-0238">DNA-binding</keyword>
<dbReference type="GO" id="GO:0006281">
    <property type="term" value="P:DNA repair"/>
    <property type="evidence" value="ECO:0007669"/>
    <property type="project" value="UniProtKB-KW"/>
</dbReference>
<keyword evidence="4" id="KW-0378">Hydrolase</keyword>
<proteinExistence type="predicted"/>
<accession>A0A6J7CQ61</accession>
<dbReference type="Gene3D" id="3.40.50.10930">
    <property type="match status" value="1"/>
</dbReference>